<keyword evidence="1" id="KW-0812">Transmembrane</keyword>
<keyword evidence="1" id="KW-1133">Transmembrane helix</keyword>
<evidence type="ECO:0000256" key="1">
    <source>
        <dbReference type="SAM" id="Phobius"/>
    </source>
</evidence>
<proteinExistence type="predicted"/>
<protein>
    <submittedName>
        <fullName evidence="2">Uncharacterized protein</fullName>
    </submittedName>
</protein>
<sequence>RAALCGVATFSVEMIAQSPTYGTSRSDIFQTSLVAAGIATVLALVAGRMFGKFLPAE</sequence>
<organism evidence="2">
    <name type="scientific">marine metagenome</name>
    <dbReference type="NCBI Taxonomy" id="408172"/>
    <lineage>
        <taxon>unclassified sequences</taxon>
        <taxon>metagenomes</taxon>
        <taxon>ecological metagenomes</taxon>
    </lineage>
</organism>
<feature type="non-terminal residue" evidence="2">
    <location>
        <position position="1"/>
    </location>
</feature>
<gene>
    <name evidence="2" type="ORF">METZ01_LOCUS410414</name>
</gene>
<keyword evidence="1" id="KW-0472">Membrane</keyword>
<accession>A0A382WG45</accession>
<name>A0A382WG45_9ZZZZ</name>
<feature type="transmembrane region" description="Helical" evidence="1">
    <location>
        <begin position="32"/>
        <end position="51"/>
    </location>
</feature>
<reference evidence="2" key="1">
    <citation type="submission" date="2018-05" db="EMBL/GenBank/DDBJ databases">
        <authorList>
            <person name="Lanie J.A."/>
            <person name="Ng W.-L."/>
            <person name="Kazmierczak K.M."/>
            <person name="Andrzejewski T.M."/>
            <person name="Davidsen T.M."/>
            <person name="Wayne K.J."/>
            <person name="Tettelin H."/>
            <person name="Glass J.I."/>
            <person name="Rusch D."/>
            <person name="Podicherti R."/>
            <person name="Tsui H.-C.T."/>
            <person name="Winkler M.E."/>
        </authorList>
    </citation>
    <scope>NUCLEOTIDE SEQUENCE</scope>
</reference>
<dbReference type="EMBL" id="UINC01159467">
    <property type="protein sequence ID" value="SVD57560.1"/>
    <property type="molecule type" value="Genomic_DNA"/>
</dbReference>
<evidence type="ECO:0000313" key="2">
    <source>
        <dbReference type="EMBL" id="SVD57560.1"/>
    </source>
</evidence>
<dbReference type="AlphaFoldDB" id="A0A382WG45"/>